<feature type="domain" description="DUF4114" evidence="2">
    <location>
        <begin position="310"/>
        <end position="385"/>
    </location>
</feature>
<organism evidence="3 4">
    <name type="scientific">Myxacorys almedinensis A</name>
    <dbReference type="NCBI Taxonomy" id="2690445"/>
    <lineage>
        <taxon>Bacteria</taxon>
        <taxon>Bacillati</taxon>
        <taxon>Cyanobacteriota</taxon>
        <taxon>Cyanophyceae</taxon>
        <taxon>Leptolyngbyales</taxon>
        <taxon>Leptolyngbyaceae</taxon>
        <taxon>Myxacorys</taxon>
        <taxon>Myxacorys almedinensis</taxon>
    </lineage>
</organism>
<gene>
    <name evidence="3" type="ORF">GS601_12530</name>
</gene>
<dbReference type="Proteomes" id="UP000646053">
    <property type="component" value="Unassembled WGS sequence"/>
</dbReference>
<dbReference type="RefSeq" id="WP_162423631.1">
    <property type="nucleotide sequence ID" value="NZ_WVIE01000013.1"/>
</dbReference>
<dbReference type="InterPro" id="IPR025193">
    <property type="entry name" value="DUF4114"/>
</dbReference>
<accession>A0A8J7Z0Z7</accession>
<sequence>MIMGESVSSSSSNSSLTTDIAQAQTTTVLDTTVPNPLTPPPVGSSSSALPAAPQDQVFDLRSFAGKLVRGLFNTVSITADYDNTVGVYRIEDDQGTVIDPTNGRSYAPGSEGYSLAAVRRSQADGITFSARAGDVPVELQGGAVYAPYLVANNTVESVLQGTGANVYFNFTAANADGFDHFRTTEDGKIAVEDLFNGGDQDFNDAIVSATFEAPTIDLPTAPEDQVLDLRSQGGKAVRLLINSQSITADYENTVGLYRIEDALGTVIDPSTGTSYKPGDDGYGLAIVRRSQADGVTFSARAGDVDATLDGGNVYATYLIADATVDDVTSGRGANVYSNFVAANADGFDHFIGSGTTAAGSTGFSIEDLFGGGDLDFNDAIVTITFESAEPA</sequence>
<dbReference type="EMBL" id="WVIE01000013">
    <property type="protein sequence ID" value="NDJ18104.1"/>
    <property type="molecule type" value="Genomic_DNA"/>
</dbReference>
<name>A0A8J7Z0Z7_9CYAN</name>
<dbReference type="AlphaFoldDB" id="A0A8J7Z0Z7"/>
<feature type="region of interest" description="Disordered" evidence="1">
    <location>
        <begin position="26"/>
        <end position="50"/>
    </location>
</feature>
<feature type="compositionally biased region" description="Low complexity" evidence="1">
    <location>
        <begin position="26"/>
        <end position="35"/>
    </location>
</feature>
<dbReference type="Pfam" id="PF13448">
    <property type="entry name" value="DUF4114"/>
    <property type="match status" value="2"/>
</dbReference>
<evidence type="ECO:0000259" key="2">
    <source>
        <dbReference type="Pfam" id="PF13448"/>
    </source>
</evidence>
<proteinExistence type="predicted"/>
<comment type="caution">
    <text evidence="3">The sequence shown here is derived from an EMBL/GenBank/DDBJ whole genome shotgun (WGS) entry which is preliminary data.</text>
</comment>
<reference evidence="3" key="1">
    <citation type="submission" date="2019-12" db="EMBL/GenBank/DDBJ databases">
        <title>High-Quality draft genome sequences of three cyanobacteria isolated from the limestone walls of the Old Cathedral of Coimbra.</title>
        <authorList>
            <person name="Tiago I."/>
            <person name="Soares F."/>
            <person name="Portugal A."/>
        </authorList>
    </citation>
    <scope>NUCLEOTIDE SEQUENCE</scope>
    <source>
        <strain evidence="3">A</strain>
    </source>
</reference>
<evidence type="ECO:0000313" key="3">
    <source>
        <dbReference type="EMBL" id="NDJ18104.1"/>
    </source>
</evidence>
<protein>
    <submittedName>
        <fullName evidence="3">DUF4114 domain-containing protein</fullName>
    </submittedName>
</protein>
<evidence type="ECO:0000256" key="1">
    <source>
        <dbReference type="SAM" id="MobiDB-lite"/>
    </source>
</evidence>
<keyword evidence="4" id="KW-1185">Reference proteome</keyword>
<feature type="domain" description="DUF4114" evidence="2">
    <location>
        <begin position="140"/>
        <end position="211"/>
    </location>
</feature>
<evidence type="ECO:0000313" key="4">
    <source>
        <dbReference type="Proteomes" id="UP000646053"/>
    </source>
</evidence>